<dbReference type="Gene3D" id="3.10.20.90">
    <property type="entry name" value="Phosphatidylinositol 3-kinase Catalytic Subunit, Chain A, domain 1"/>
    <property type="match status" value="1"/>
</dbReference>
<sequence>MLRMPLKLKWGKKSGRYDLSQDVYVLTIFVGDHAILQCTLTTESTAKQCMEYLSQKVDLHQVEMFGFRYQMKTNDPDKRMMRWVELEKPLRRQLERWACKPRQVQLAVLYHTPNAFTLTDQMARSYYFLLMKMDVVEGRLTVALEKYINLAAYSLQVEYGDFDPSIHTVDFMQTIPLLPKHICRSAQILEDLLKRVSVVHERLRGVKAMVERIFQDEDSSEVKVGYSQEGVIVKGSYGAPLKHKWKDIKDIQCSKRHLNLRCNDGTIVQFTMEDAEMSRYVAMVLNWQFHYATNEAIIQRNCPMNINNLQGSIRTFSQHILKSANFEYSNARLNDEHAVCSSMFNMYSIPSSALAATPTTAPDLNNAPCTSTSTQQLHELCRNPLQSNSDGLANIAASSERNRSNTTATTTTATTPSTASASLAGSSNNMLSTKQQFGGLVDIEAQMQQLNACLEAESNAASLNCFPQLCASGAISSSLNQLEQNVGGIAGVRGLAATAMQQQDENTDANNGYSPPFYPPPYQQQQQQLHHHHYANCINNAGVVAGAAPHLDDMKTTRRLMMKDETACVKQCANAIQQHQFHCTQQQCANNVLASQKKRRHLSSTALTSGSSPEIRMIGVTQRRYTPLAVHKHSANSKHTDGASNLGNQNQMMGNGHAVSSPDLLSASHRASTSELISSVLSRYELAVAASQQQLTNPLYSQQIASLAQPSTIQASSTVCGNRKTGYGDAPASLNGQAAAMPGPSMPETLSHHSPECCCCLLTREHACYPASKPTSGPHAAVSIDRIPQATITTSSPSYHAQAGHIYYPPACAYRHHTTQQQSTTNTTSNHSNNRTNNSNTKTSSNPFPTPSTQSSHKNSCQTSQHHIQLNAQNTNSGLVTVPTTILEAAPTSSAAVIMAGETGSCLPYTAACSSTCQPHPSATADPQTSACASISTQTHCQQFCHSHCHLQGMLIPPAASNVSSSLSLSDLSVSSNRNKFITVPTTNTAMKQDGGADRLNPAYSRDLLPHMGRIACDCNNPLLEGHHKSRDLIYDEERTSVSNKRVSDSSRSIDSTRSSNIHPPSDTTVCSTLSAMSSTQQHSILPTARSMLQSIWPSQEEMHNERTVTDEERTSESRLNRFDRLHQNGHIHNCARPEINSNNNHKLSTSGKESTMPNNDQTLSLLMEKLQSEDMLAEEFTMIPNKRMSAGVSTSQKPENMKRNRTRSVVPYEDTRIMLKPHKLNPTGYINASNVQVLMGDRFLRYIITQAPLNESIEDFWRMIWETGAQIIVMLCEVDESNSTNSTVPCYWPLKKKNKMRFNDYLLTLNSTTSSHHQITSSITMKCFGSGEKRTIYHLRFMGWKAGSVPENEDALLDETTCMSKIAGFIDSVNSVKRYVDNERLKESESVGTSRSHSAMNGATKSRTSSKVNLNDVAATHSENGFKSSVFQKHLSITNLLFSTHSTLSDSQATSSNLLSKSTITLTDSTNPKPSVDYSNISPLVLHCVCGAHESGVYLLLELLMHAIEHNLKVDISDLLHRLRQQRMCLIKTVDQYRFVHSALVAYIQKLRLI</sequence>
<dbReference type="SUPFAM" id="SSF54236">
    <property type="entry name" value="Ubiquitin-like"/>
    <property type="match status" value="1"/>
</dbReference>
<feature type="compositionally biased region" description="Low complexity" evidence="6">
    <location>
        <begin position="406"/>
        <end position="427"/>
    </location>
</feature>
<organism evidence="12">
    <name type="scientific">Anisakis simplex</name>
    <name type="common">Herring worm</name>
    <dbReference type="NCBI Taxonomy" id="6269"/>
    <lineage>
        <taxon>Eukaryota</taxon>
        <taxon>Metazoa</taxon>
        <taxon>Ecdysozoa</taxon>
        <taxon>Nematoda</taxon>
        <taxon>Chromadorea</taxon>
        <taxon>Rhabditida</taxon>
        <taxon>Spirurina</taxon>
        <taxon>Ascaridomorpha</taxon>
        <taxon>Ascaridoidea</taxon>
        <taxon>Anisakidae</taxon>
        <taxon>Anisakis</taxon>
        <taxon>Anisakis simplex complex</taxon>
    </lineage>
</organism>
<evidence type="ECO:0000313" key="12">
    <source>
        <dbReference type="WBParaSite" id="ASIM_0001312501-mRNA-1"/>
    </source>
</evidence>
<dbReference type="Pfam" id="PF09379">
    <property type="entry name" value="FERM_N"/>
    <property type="match status" value="1"/>
</dbReference>
<evidence type="ECO:0000256" key="3">
    <source>
        <dbReference type="ARBA" id="ARBA00022490"/>
    </source>
</evidence>
<dbReference type="InterPro" id="IPR029021">
    <property type="entry name" value="Prot-tyrosine_phosphatase-like"/>
</dbReference>
<feature type="region of interest" description="Disordered" evidence="6">
    <location>
        <begin position="1035"/>
        <end position="1067"/>
    </location>
</feature>
<dbReference type="SMART" id="SM00194">
    <property type="entry name" value="PTPc"/>
    <property type="match status" value="1"/>
</dbReference>
<feature type="compositionally biased region" description="Low complexity" evidence="6">
    <location>
        <begin position="819"/>
        <end position="856"/>
    </location>
</feature>
<feature type="region of interest" description="Disordered" evidence="6">
    <location>
        <begin position="1135"/>
        <end position="1158"/>
    </location>
</feature>
<keyword evidence="4" id="KW-0378">Hydrolase</keyword>
<dbReference type="Pfam" id="PF00373">
    <property type="entry name" value="FERM_M"/>
    <property type="match status" value="1"/>
</dbReference>
<feature type="compositionally biased region" description="Polar residues" evidence="6">
    <location>
        <begin position="1391"/>
        <end position="1411"/>
    </location>
</feature>
<feature type="compositionally biased region" description="Low complexity" evidence="6">
    <location>
        <begin position="647"/>
        <end position="656"/>
    </location>
</feature>
<accession>A0A0M3JXN8</accession>
<evidence type="ECO:0000259" key="8">
    <source>
        <dbReference type="PROSITE" id="PS50056"/>
    </source>
</evidence>
<reference evidence="12" key="1">
    <citation type="submission" date="2016-04" db="UniProtKB">
        <authorList>
            <consortium name="WormBaseParasite"/>
        </authorList>
    </citation>
    <scope>IDENTIFICATION</scope>
</reference>
<dbReference type="PROSITE" id="PS50056">
    <property type="entry name" value="TYR_PHOSPHATASE_2"/>
    <property type="match status" value="1"/>
</dbReference>
<keyword evidence="11" id="KW-1185">Reference proteome</keyword>
<dbReference type="EMBL" id="UYRR01031214">
    <property type="protein sequence ID" value="VDK47719.1"/>
    <property type="molecule type" value="Genomic_DNA"/>
</dbReference>
<feature type="domain" description="Tyrosine specific protein phosphatases" evidence="8">
    <location>
        <begin position="1462"/>
        <end position="1539"/>
    </location>
</feature>
<comment type="subcellular location">
    <subcellularLocation>
        <location evidence="1">Cytoplasm</location>
        <location evidence="1">Cytoskeleton</location>
    </subcellularLocation>
</comment>
<dbReference type="PROSITE" id="PS50057">
    <property type="entry name" value="FERM_3"/>
    <property type="match status" value="1"/>
</dbReference>
<protein>
    <submittedName>
        <fullName evidence="12">4.1 G protein, putative (inferred by orthology to a S. mansoni protein)</fullName>
    </submittedName>
</protein>
<dbReference type="PROSITE" id="PS50055">
    <property type="entry name" value="TYR_PHOSPHATASE_PTP"/>
    <property type="match status" value="1"/>
</dbReference>
<dbReference type="WBParaSite" id="ASIM_0001312501-mRNA-1">
    <property type="protein sequence ID" value="ASIM_0001312501-mRNA-1"/>
    <property type="gene ID" value="ASIM_0001312501"/>
</dbReference>
<feature type="region of interest" description="Disordered" evidence="6">
    <location>
        <begin position="817"/>
        <end position="865"/>
    </location>
</feature>
<dbReference type="InterPro" id="IPR003595">
    <property type="entry name" value="Tyr_Pase_cat"/>
</dbReference>
<evidence type="ECO:0000313" key="11">
    <source>
        <dbReference type="Proteomes" id="UP000267096"/>
    </source>
</evidence>
<feature type="domain" description="FERM" evidence="9">
    <location>
        <begin position="24"/>
        <end position="352"/>
    </location>
</feature>
<dbReference type="OrthoDB" id="10012364at2759"/>
<evidence type="ECO:0000256" key="2">
    <source>
        <dbReference type="ARBA" id="ARBA00009649"/>
    </source>
</evidence>
<dbReference type="InterPro" id="IPR035963">
    <property type="entry name" value="FERM_2"/>
</dbReference>
<dbReference type="SUPFAM" id="SSF47031">
    <property type="entry name" value="Second domain of FERM"/>
    <property type="match status" value="1"/>
</dbReference>
<dbReference type="Gene3D" id="1.20.80.10">
    <property type="match status" value="1"/>
</dbReference>
<evidence type="ECO:0000256" key="4">
    <source>
        <dbReference type="ARBA" id="ARBA00022801"/>
    </source>
</evidence>
<dbReference type="PANTHER" id="PTHR45706:SF1">
    <property type="entry name" value="PEZ, ISOFORM A"/>
    <property type="match status" value="1"/>
</dbReference>
<name>A0A0M3JXN8_ANISI</name>
<dbReference type="InterPro" id="IPR019748">
    <property type="entry name" value="FERM_central"/>
</dbReference>
<evidence type="ECO:0000259" key="9">
    <source>
        <dbReference type="PROSITE" id="PS50057"/>
    </source>
</evidence>
<dbReference type="GO" id="GO:0004725">
    <property type="term" value="F:protein tyrosine phosphatase activity"/>
    <property type="evidence" value="ECO:0007669"/>
    <property type="project" value="InterPro"/>
</dbReference>
<dbReference type="PRINTS" id="PR00700">
    <property type="entry name" value="PRTYPHPHTASE"/>
</dbReference>
<dbReference type="InterPro" id="IPR019749">
    <property type="entry name" value="Band_41_domain"/>
</dbReference>
<gene>
    <name evidence="10" type="ORF">ASIM_LOCUS12591</name>
</gene>
<evidence type="ECO:0000256" key="1">
    <source>
        <dbReference type="ARBA" id="ARBA00004245"/>
    </source>
</evidence>
<reference evidence="10 11" key="2">
    <citation type="submission" date="2018-11" db="EMBL/GenBank/DDBJ databases">
        <authorList>
            <consortium name="Pathogen Informatics"/>
        </authorList>
    </citation>
    <scope>NUCLEOTIDE SEQUENCE [LARGE SCALE GENOMIC DNA]</scope>
</reference>
<feature type="region of interest" description="Disordered" evidence="6">
    <location>
        <begin position="397"/>
        <end position="427"/>
    </location>
</feature>
<dbReference type="SUPFAM" id="SSF52799">
    <property type="entry name" value="(Phosphotyrosine protein) phosphatases II"/>
    <property type="match status" value="1"/>
</dbReference>
<dbReference type="InterPro" id="IPR000387">
    <property type="entry name" value="Tyr_Pase_dom"/>
</dbReference>
<feature type="compositionally biased region" description="Low complexity" evidence="6">
    <location>
        <begin position="1050"/>
        <end position="1060"/>
    </location>
</feature>
<evidence type="ECO:0000256" key="6">
    <source>
        <dbReference type="SAM" id="MobiDB-lite"/>
    </source>
</evidence>
<dbReference type="InterPro" id="IPR014352">
    <property type="entry name" value="FERM/acyl-CoA-bd_prot_sf"/>
</dbReference>
<keyword evidence="5" id="KW-0206">Cytoskeleton</keyword>
<dbReference type="Gene3D" id="3.90.190.10">
    <property type="entry name" value="Protein tyrosine phosphatase superfamily"/>
    <property type="match status" value="1"/>
</dbReference>
<evidence type="ECO:0000256" key="5">
    <source>
        <dbReference type="ARBA" id="ARBA00023212"/>
    </source>
</evidence>
<dbReference type="InterPro" id="IPR029071">
    <property type="entry name" value="Ubiquitin-like_domsf"/>
</dbReference>
<keyword evidence="3" id="KW-0963">Cytoplasm</keyword>
<evidence type="ECO:0000259" key="7">
    <source>
        <dbReference type="PROSITE" id="PS50055"/>
    </source>
</evidence>
<dbReference type="SMART" id="SM00404">
    <property type="entry name" value="PTPc_motif"/>
    <property type="match status" value="1"/>
</dbReference>
<dbReference type="InterPro" id="IPR000299">
    <property type="entry name" value="FERM_domain"/>
</dbReference>
<evidence type="ECO:0000313" key="10">
    <source>
        <dbReference type="EMBL" id="VDK47719.1"/>
    </source>
</evidence>
<dbReference type="InterPro" id="IPR018979">
    <property type="entry name" value="FERM_N"/>
</dbReference>
<feature type="domain" description="Tyrosine-protein phosphatase" evidence="7">
    <location>
        <begin position="1177"/>
        <end position="1548"/>
    </location>
</feature>
<dbReference type="Proteomes" id="UP000267096">
    <property type="component" value="Unassembled WGS sequence"/>
</dbReference>
<dbReference type="CDD" id="cd14473">
    <property type="entry name" value="FERM_B-lobe"/>
    <property type="match status" value="1"/>
</dbReference>
<dbReference type="SMART" id="SM00295">
    <property type="entry name" value="B41"/>
    <property type="match status" value="1"/>
</dbReference>
<dbReference type="GO" id="GO:0005856">
    <property type="term" value="C:cytoskeleton"/>
    <property type="evidence" value="ECO:0007669"/>
    <property type="project" value="UniProtKB-SubCell"/>
</dbReference>
<dbReference type="PANTHER" id="PTHR45706">
    <property type="entry name" value="TYROSINE-PROTEIN PHOSPHATASE"/>
    <property type="match status" value="1"/>
</dbReference>
<feature type="region of interest" description="Disordered" evidence="6">
    <location>
        <begin position="1386"/>
        <end position="1411"/>
    </location>
</feature>
<proteinExistence type="inferred from homology"/>
<dbReference type="Pfam" id="PF00102">
    <property type="entry name" value="Y_phosphatase"/>
    <property type="match status" value="2"/>
</dbReference>
<comment type="similarity">
    <text evidence="2">Belongs to the protein-tyrosine phosphatase family. Non-receptor class subfamily.</text>
</comment>
<feature type="region of interest" description="Disordered" evidence="6">
    <location>
        <begin position="632"/>
        <end position="660"/>
    </location>
</feature>
<feature type="compositionally biased region" description="Polar residues" evidence="6">
    <location>
        <begin position="1140"/>
        <end position="1158"/>
    </location>
</feature>
<dbReference type="InterPro" id="IPR000242">
    <property type="entry name" value="PTP_cat"/>
</dbReference>